<evidence type="ECO:0000256" key="4">
    <source>
        <dbReference type="SAM" id="Phobius"/>
    </source>
</evidence>
<feature type="transmembrane region" description="Helical" evidence="4">
    <location>
        <begin position="217"/>
        <end position="240"/>
    </location>
</feature>
<accession>A0A1Y5YCS0</accession>
<dbReference type="RefSeq" id="WP_084434737.1">
    <property type="nucleotide sequence ID" value="NZ_FWXV01000020.1"/>
</dbReference>
<feature type="transmembrane region" description="Helical" evidence="4">
    <location>
        <begin position="99"/>
        <end position="124"/>
    </location>
</feature>
<dbReference type="PROSITE" id="PS00622">
    <property type="entry name" value="HTH_LUXR_1"/>
    <property type="match status" value="1"/>
</dbReference>
<dbReference type="SUPFAM" id="SSF46894">
    <property type="entry name" value="C-terminal effector domain of the bipartite response regulators"/>
    <property type="match status" value="1"/>
</dbReference>
<dbReference type="Proteomes" id="UP000192674">
    <property type="component" value="Unassembled WGS sequence"/>
</dbReference>
<dbReference type="AlphaFoldDB" id="A0A1Y5YCS0"/>
<dbReference type="PANTHER" id="PTHR44688">
    <property type="entry name" value="DNA-BINDING TRANSCRIPTIONAL ACTIVATOR DEVR_DOSR"/>
    <property type="match status" value="1"/>
</dbReference>
<evidence type="ECO:0000259" key="5">
    <source>
        <dbReference type="PROSITE" id="PS50043"/>
    </source>
</evidence>
<reference evidence="6 7" key="1">
    <citation type="submission" date="2017-04" db="EMBL/GenBank/DDBJ databases">
        <authorList>
            <person name="Afonso C.L."/>
            <person name="Miller P.J."/>
            <person name="Scott M.A."/>
            <person name="Spackman E."/>
            <person name="Goraichik I."/>
            <person name="Dimitrov K.M."/>
            <person name="Suarez D.L."/>
            <person name="Swayne D.E."/>
        </authorList>
    </citation>
    <scope>NUCLEOTIDE SEQUENCE [LARGE SCALE GENOMIC DNA]</scope>
    <source>
        <strain evidence="6 7">DSM 43828</strain>
    </source>
</reference>
<keyword evidence="4" id="KW-0472">Membrane</keyword>
<keyword evidence="1" id="KW-0805">Transcription regulation</keyword>
<gene>
    <name evidence="6" type="ORF">SAMN05661093_10739</name>
</gene>
<dbReference type="OrthoDB" id="5241729at2"/>
<sequence>MSSRVSTTKLPPPLAAVWGSGRLFLVVLGALLVGAFGAVGKTLGGGHPLLEVVVGIVTGVLFVAVGCWSRVRWPGHPIGLLLVFTGYGWLAEDLITSDIAVIFTLGVLLMTASSPLLLHLILAYPSGRLESHAARVVAVSGYVAGFGLTAVGALFSRTDPLICRCPVNLFAVGHDPEVAATLTHVRGAVLVILTILAGFILFGRWRTTTPMRRREMAPFVGTALLLGVVNMLYGIVRWILSVHPHWLLGSLNEIDRVALLALPVAFLIGRLREDAAGAAAIKLFPLLERRPSMTDLRDALAHALGDRRLQLGRWDAPTQCYVDHKGRRLVLPPHGGPRTATQVRCGDRRVAAFVHDSSLSAAPEVVEAIASAVRIALSDTAADDMTRRRTLTGITNREREVLSLMASGLGNRAIAQRLSVSERTVEAHVKNIFRKLELPVTERDNRRVRAVLTFLGSVGLKDPC</sequence>
<dbReference type="PANTHER" id="PTHR44688:SF16">
    <property type="entry name" value="DNA-BINDING TRANSCRIPTIONAL ACTIVATOR DEVR_DOSR"/>
    <property type="match status" value="1"/>
</dbReference>
<evidence type="ECO:0000256" key="2">
    <source>
        <dbReference type="ARBA" id="ARBA00023125"/>
    </source>
</evidence>
<keyword evidence="7" id="KW-1185">Reference proteome</keyword>
<dbReference type="Pfam" id="PF00196">
    <property type="entry name" value="GerE"/>
    <property type="match status" value="1"/>
</dbReference>
<dbReference type="Gene3D" id="1.10.10.10">
    <property type="entry name" value="Winged helix-like DNA-binding domain superfamily/Winged helix DNA-binding domain"/>
    <property type="match status" value="1"/>
</dbReference>
<evidence type="ECO:0000313" key="7">
    <source>
        <dbReference type="Proteomes" id="UP000192674"/>
    </source>
</evidence>
<feature type="transmembrane region" description="Helical" evidence="4">
    <location>
        <begin position="136"/>
        <end position="155"/>
    </location>
</feature>
<evidence type="ECO:0000256" key="3">
    <source>
        <dbReference type="ARBA" id="ARBA00023163"/>
    </source>
</evidence>
<proteinExistence type="predicted"/>
<feature type="transmembrane region" description="Helical" evidence="4">
    <location>
        <begin position="52"/>
        <end position="71"/>
    </location>
</feature>
<feature type="transmembrane region" description="Helical" evidence="4">
    <location>
        <begin position="20"/>
        <end position="40"/>
    </location>
</feature>
<dbReference type="PROSITE" id="PS50043">
    <property type="entry name" value="HTH_LUXR_2"/>
    <property type="match status" value="1"/>
</dbReference>
<feature type="domain" description="HTH luxR-type" evidence="5">
    <location>
        <begin position="387"/>
        <end position="458"/>
    </location>
</feature>
<keyword evidence="2" id="KW-0238">DNA-binding</keyword>
<dbReference type="PRINTS" id="PR00038">
    <property type="entry name" value="HTHLUXR"/>
</dbReference>
<keyword evidence="4" id="KW-1133">Transmembrane helix</keyword>
<name>A0A1Y5YCS0_KIBAR</name>
<dbReference type="SMART" id="SM00421">
    <property type="entry name" value="HTH_LUXR"/>
    <property type="match status" value="1"/>
</dbReference>
<dbReference type="InterPro" id="IPR000792">
    <property type="entry name" value="Tscrpt_reg_LuxR_C"/>
</dbReference>
<dbReference type="GO" id="GO:0006355">
    <property type="term" value="P:regulation of DNA-templated transcription"/>
    <property type="evidence" value="ECO:0007669"/>
    <property type="project" value="InterPro"/>
</dbReference>
<dbReference type="EMBL" id="FWXV01000020">
    <property type="protein sequence ID" value="SMD27142.1"/>
    <property type="molecule type" value="Genomic_DNA"/>
</dbReference>
<evidence type="ECO:0000313" key="6">
    <source>
        <dbReference type="EMBL" id="SMD27142.1"/>
    </source>
</evidence>
<keyword evidence="3" id="KW-0804">Transcription</keyword>
<dbReference type="GO" id="GO:0003677">
    <property type="term" value="F:DNA binding"/>
    <property type="evidence" value="ECO:0007669"/>
    <property type="project" value="UniProtKB-KW"/>
</dbReference>
<protein>
    <submittedName>
        <fullName evidence="6">Regulatory protein, luxR family</fullName>
    </submittedName>
</protein>
<organism evidence="6 7">
    <name type="scientific">Kibdelosporangium aridum</name>
    <dbReference type="NCBI Taxonomy" id="2030"/>
    <lineage>
        <taxon>Bacteria</taxon>
        <taxon>Bacillati</taxon>
        <taxon>Actinomycetota</taxon>
        <taxon>Actinomycetes</taxon>
        <taxon>Pseudonocardiales</taxon>
        <taxon>Pseudonocardiaceae</taxon>
        <taxon>Kibdelosporangium</taxon>
    </lineage>
</organism>
<dbReference type="CDD" id="cd06170">
    <property type="entry name" value="LuxR_C_like"/>
    <property type="match status" value="1"/>
</dbReference>
<dbReference type="InterPro" id="IPR016032">
    <property type="entry name" value="Sig_transdc_resp-reg_C-effctor"/>
</dbReference>
<keyword evidence="4" id="KW-0812">Transmembrane</keyword>
<dbReference type="InterPro" id="IPR036388">
    <property type="entry name" value="WH-like_DNA-bd_sf"/>
</dbReference>
<evidence type="ECO:0000256" key="1">
    <source>
        <dbReference type="ARBA" id="ARBA00023015"/>
    </source>
</evidence>
<feature type="transmembrane region" description="Helical" evidence="4">
    <location>
        <begin position="185"/>
        <end position="205"/>
    </location>
</feature>